<dbReference type="PANTHER" id="PTHR23508:SF10">
    <property type="entry name" value="CARBOXYLIC ACID TRANSPORTER PROTEIN HOMOLOG"/>
    <property type="match status" value="1"/>
</dbReference>
<feature type="transmembrane region" description="Helical" evidence="6">
    <location>
        <begin position="336"/>
        <end position="355"/>
    </location>
</feature>
<feature type="transmembrane region" description="Helical" evidence="6">
    <location>
        <begin position="119"/>
        <end position="137"/>
    </location>
</feature>
<keyword evidence="4 6" id="KW-0472">Membrane</keyword>
<evidence type="ECO:0000256" key="5">
    <source>
        <dbReference type="SAM" id="MobiDB-lite"/>
    </source>
</evidence>
<feature type="transmembrane region" description="Helical" evidence="6">
    <location>
        <begin position="429"/>
        <end position="453"/>
    </location>
</feature>
<evidence type="ECO:0000259" key="7">
    <source>
        <dbReference type="PROSITE" id="PS50850"/>
    </source>
</evidence>
<dbReference type="InterPro" id="IPR020846">
    <property type="entry name" value="MFS_dom"/>
</dbReference>
<dbReference type="Pfam" id="PF00083">
    <property type="entry name" value="Sugar_tr"/>
    <property type="match status" value="1"/>
</dbReference>
<evidence type="ECO:0000256" key="1">
    <source>
        <dbReference type="ARBA" id="ARBA00004141"/>
    </source>
</evidence>
<feature type="transmembrane region" description="Helical" evidence="6">
    <location>
        <begin position="36"/>
        <end position="57"/>
    </location>
</feature>
<proteinExistence type="predicted"/>
<dbReference type="OrthoDB" id="9787026at2"/>
<evidence type="ECO:0000256" key="6">
    <source>
        <dbReference type="SAM" id="Phobius"/>
    </source>
</evidence>
<feature type="compositionally biased region" description="Low complexity" evidence="5">
    <location>
        <begin position="7"/>
        <end position="18"/>
    </location>
</feature>
<dbReference type="AlphaFoldDB" id="A0A1P8WSG8"/>
<dbReference type="Proteomes" id="UP000187735">
    <property type="component" value="Chromosome"/>
</dbReference>
<sequence>MSHDASSDSPDSAPDAPSNIEPSNLKWNQGISNYQWLVLVIASLGWVFDVFEGQVFVASMNDAMPQLLGTSSADIDDATKKAIASWNNYAMASFLLGGAFGGILFGMLSDKIGRSKTMIYTILFYSVFTCITAFANAPWQMVALRFLVAMGVGGEWAVASAMVAEVMPKRSRPVMGSIFHASSVFGTLMAVAVGYFIISRQVMGDNTWRLGFLIGVVPALLTVFIRWKLREPDQWVQAQERAKTDATQKTGSLSALFQTAYLRNTIVAVALATIGLTTFWGCHIYGKDTLKRRAEQQVLVDAGLADVNWAAASDAEKGQRTEALKAEKDTIKQEEMIGMFLTMVLGGGLGLVLFGSISDVLGRKGAFVFYHLGGLISAILLFYVLAPGDYSRAVLMLFLPVFGFLTLGMHAGYAVYFPELFPTRLRGTGTGFCFNAGRIGSAAAILASGLLSWTPTQSSTYMIPLFGVGVVVTLLAKETRGEELPE</sequence>
<gene>
    <name evidence="8" type="primary">naiP</name>
    <name evidence="8" type="ORF">Fuma_06666</name>
</gene>
<dbReference type="KEGG" id="fmr:Fuma_06666"/>
<reference evidence="8 9" key="1">
    <citation type="journal article" date="2016" name="Front. Microbiol.">
        <title>Fuerstia marisgermanicae gen. nov., sp. nov., an Unusual Member of the Phylum Planctomycetes from the German Wadden Sea.</title>
        <authorList>
            <person name="Kohn T."/>
            <person name="Heuer A."/>
            <person name="Jogler M."/>
            <person name="Vollmers J."/>
            <person name="Boedeker C."/>
            <person name="Bunk B."/>
            <person name="Rast P."/>
            <person name="Borchert D."/>
            <person name="Glockner I."/>
            <person name="Freese H.M."/>
            <person name="Klenk H.P."/>
            <person name="Overmann J."/>
            <person name="Kaster A.K."/>
            <person name="Rohde M."/>
            <person name="Wiegand S."/>
            <person name="Jogler C."/>
        </authorList>
    </citation>
    <scope>NUCLEOTIDE SEQUENCE [LARGE SCALE GENOMIC DNA]</scope>
    <source>
        <strain evidence="8 9">NH11</strain>
    </source>
</reference>
<dbReference type="GO" id="GO:0046943">
    <property type="term" value="F:carboxylic acid transmembrane transporter activity"/>
    <property type="evidence" value="ECO:0007669"/>
    <property type="project" value="TreeGrafter"/>
</dbReference>
<name>A0A1P8WSG8_9PLAN</name>
<feature type="transmembrane region" description="Helical" evidence="6">
    <location>
        <begin position="392"/>
        <end position="417"/>
    </location>
</feature>
<feature type="transmembrane region" description="Helical" evidence="6">
    <location>
        <begin position="266"/>
        <end position="286"/>
    </location>
</feature>
<feature type="transmembrane region" description="Helical" evidence="6">
    <location>
        <begin position="143"/>
        <end position="166"/>
    </location>
</feature>
<dbReference type="STRING" id="1891926.Fuma_06666"/>
<evidence type="ECO:0000256" key="4">
    <source>
        <dbReference type="ARBA" id="ARBA00023136"/>
    </source>
</evidence>
<feature type="transmembrane region" description="Helical" evidence="6">
    <location>
        <begin position="178"/>
        <end position="198"/>
    </location>
</feature>
<dbReference type="PANTHER" id="PTHR23508">
    <property type="entry name" value="CARBOXYLIC ACID TRANSPORTER PROTEIN HOMOLOG"/>
    <property type="match status" value="1"/>
</dbReference>
<keyword evidence="2 6" id="KW-0812">Transmembrane</keyword>
<dbReference type="GO" id="GO:0005886">
    <property type="term" value="C:plasma membrane"/>
    <property type="evidence" value="ECO:0007669"/>
    <property type="project" value="TreeGrafter"/>
</dbReference>
<protein>
    <submittedName>
        <fullName evidence="8">Niacin/nicotinamide transporter NaiP</fullName>
    </submittedName>
</protein>
<evidence type="ECO:0000256" key="2">
    <source>
        <dbReference type="ARBA" id="ARBA00022692"/>
    </source>
</evidence>
<feature type="region of interest" description="Disordered" evidence="5">
    <location>
        <begin position="1"/>
        <end position="20"/>
    </location>
</feature>
<evidence type="ECO:0000313" key="9">
    <source>
        <dbReference type="Proteomes" id="UP000187735"/>
    </source>
</evidence>
<feature type="domain" description="Major facilitator superfamily (MFS) profile" evidence="7">
    <location>
        <begin position="38"/>
        <end position="481"/>
    </location>
</feature>
<feature type="transmembrane region" description="Helical" evidence="6">
    <location>
        <begin position="89"/>
        <end position="107"/>
    </location>
</feature>
<evidence type="ECO:0000256" key="3">
    <source>
        <dbReference type="ARBA" id="ARBA00022989"/>
    </source>
</evidence>
<feature type="transmembrane region" description="Helical" evidence="6">
    <location>
        <begin position="210"/>
        <end position="227"/>
    </location>
</feature>
<feature type="transmembrane region" description="Helical" evidence="6">
    <location>
        <begin position="367"/>
        <end position="386"/>
    </location>
</feature>
<keyword evidence="3 6" id="KW-1133">Transmembrane helix</keyword>
<keyword evidence="9" id="KW-1185">Reference proteome</keyword>
<dbReference type="InterPro" id="IPR036259">
    <property type="entry name" value="MFS_trans_sf"/>
</dbReference>
<dbReference type="EMBL" id="CP017641">
    <property type="protein sequence ID" value="APZ96990.1"/>
    <property type="molecule type" value="Genomic_DNA"/>
</dbReference>
<dbReference type="InterPro" id="IPR005828">
    <property type="entry name" value="MFS_sugar_transport-like"/>
</dbReference>
<evidence type="ECO:0000313" key="8">
    <source>
        <dbReference type="EMBL" id="APZ96990.1"/>
    </source>
</evidence>
<dbReference type="RefSeq" id="WP_077027946.1">
    <property type="nucleotide sequence ID" value="NZ_CP017641.1"/>
</dbReference>
<dbReference type="Gene3D" id="1.20.1250.20">
    <property type="entry name" value="MFS general substrate transporter like domains"/>
    <property type="match status" value="2"/>
</dbReference>
<comment type="subcellular location">
    <subcellularLocation>
        <location evidence="1">Membrane</location>
        <topology evidence="1">Multi-pass membrane protein</topology>
    </subcellularLocation>
</comment>
<organism evidence="8 9">
    <name type="scientific">Fuerstiella marisgermanici</name>
    <dbReference type="NCBI Taxonomy" id="1891926"/>
    <lineage>
        <taxon>Bacteria</taxon>
        <taxon>Pseudomonadati</taxon>
        <taxon>Planctomycetota</taxon>
        <taxon>Planctomycetia</taxon>
        <taxon>Planctomycetales</taxon>
        <taxon>Planctomycetaceae</taxon>
        <taxon>Fuerstiella</taxon>
    </lineage>
</organism>
<dbReference type="SUPFAM" id="SSF103473">
    <property type="entry name" value="MFS general substrate transporter"/>
    <property type="match status" value="1"/>
</dbReference>
<dbReference type="PROSITE" id="PS50850">
    <property type="entry name" value="MFS"/>
    <property type="match status" value="1"/>
</dbReference>
<accession>A0A1P8WSG8</accession>